<gene>
    <name evidence="5" type="ORF">SAMN05443575_3933</name>
</gene>
<dbReference type="GO" id="GO:0006654">
    <property type="term" value="P:phosphatidic acid biosynthetic process"/>
    <property type="evidence" value="ECO:0007669"/>
    <property type="project" value="TreeGrafter"/>
</dbReference>
<keyword evidence="1 5" id="KW-0808">Transferase</keyword>
<dbReference type="CDD" id="cd07989">
    <property type="entry name" value="LPLAT_AGPAT-like"/>
    <property type="match status" value="1"/>
</dbReference>
<proteinExistence type="predicted"/>
<dbReference type="GO" id="GO:0003841">
    <property type="term" value="F:1-acylglycerol-3-phosphate O-acyltransferase activity"/>
    <property type="evidence" value="ECO:0007669"/>
    <property type="project" value="TreeGrafter"/>
</dbReference>
<dbReference type="SUPFAM" id="SSF69593">
    <property type="entry name" value="Glycerol-3-phosphate (1)-acyltransferase"/>
    <property type="match status" value="1"/>
</dbReference>
<protein>
    <submittedName>
        <fullName evidence="5">1-acyl-sn-glycerol-3-phosphate acyltransferase</fullName>
    </submittedName>
</protein>
<keyword evidence="6" id="KW-1185">Reference proteome</keyword>
<dbReference type="GO" id="GO:0005886">
    <property type="term" value="C:plasma membrane"/>
    <property type="evidence" value="ECO:0007669"/>
    <property type="project" value="TreeGrafter"/>
</dbReference>
<dbReference type="Proteomes" id="UP000186132">
    <property type="component" value="Unassembled WGS sequence"/>
</dbReference>
<organism evidence="5 6">
    <name type="scientific">Jatrophihabitans endophyticus</name>
    <dbReference type="NCBI Taxonomy" id="1206085"/>
    <lineage>
        <taxon>Bacteria</taxon>
        <taxon>Bacillati</taxon>
        <taxon>Actinomycetota</taxon>
        <taxon>Actinomycetes</taxon>
        <taxon>Jatrophihabitantales</taxon>
        <taxon>Jatrophihabitantaceae</taxon>
        <taxon>Jatrophihabitans</taxon>
    </lineage>
</organism>
<dbReference type="STRING" id="1206085.SAMN05443575_3933"/>
<dbReference type="InterPro" id="IPR002123">
    <property type="entry name" value="Plipid/glycerol_acylTrfase"/>
</dbReference>
<reference evidence="5 6" key="1">
    <citation type="submission" date="2016-11" db="EMBL/GenBank/DDBJ databases">
        <authorList>
            <person name="Jaros S."/>
            <person name="Januszkiewicz K."/>
            <person name="Wedrychowicz H."/>
        </authorList>
    </citation>
    <scope>NUCLEOTIDE SEQUENCE [LARGE SCALE GENOMIC DNA]</scope>
    <source>
        <strain evidence="5 6">DSM 45627</strain>
    </source>
</reference>
<sequence>MSVLGRYGQSVPASTTSLAARRHDPDHTLPDGPGCARMTAVPAHPSAYRVVLGVGGPVLTRWSRLRVSGLDCLPATGPVVLAADHDSYWDPIAIAVAARDVRSIRALSKSTLWRNRVVGSLMTGMGHIPVVRGVSNAEAMARAVAELRAGACIGMFPEGTRSLGCELRARSGVGRLAQEVPDALVVCVAVNGSTDVVRVPRRPAVSVEFFLPRGGQLRPGETAVAFAGRLLAELRERAPREIPGRRRTAATLRARAVDAGSGP</sequence>
<dbReference type="PANTHER" id="PTHR10434">
    <property type="entry name" value="1-ACYL-SN-GLYCEROL-3-PHOSPHATE ACYLTRANSFERASE"/>
    <property type="match status" value="1"/>
</dbReference>
<evidence type="ECO:0000256" key="3">
    <source>
        <dbReference type="SAM" id="MobiDB-lite"/>
    </source>
</evidence>
<evidence type="ECO:0000256" key="1">
    <source>
        <dbReference type="ARBA" id="ARBA00022679"/>
    </source>
</evidence>
<dbReference type="AlphaFoldDB" id="A0A1M5T7Z4"/>
<dbReference type="Pfam" id="PF01553">
    <property type="entry name" value="Acyltransferase"/>
    <property type="match status" value="1"/>
</dbReference>
<dbReference type="EMBL" id="FQVU01000006">
    <property type="protein sequence ID" value="SHH46897.1"/>
    <property type="molecule type" value="Genomic_DNA"/>
</dbReference>
<evidence type="ECO:0000313" key="5">
    <source>
        <dbReference type="EMBL" id="SHH46897.1"/>
    </source>
</evidence>
<evidence type="ECO:0000256" key="2">
    <source>
        <dbReference type="ARBA" id="ARBA00023315"/>
    </source>
</evidence>
<accession>A0A1M5T7Z4</accession>
<evidence type="ECO:0000259" key="4">
    <source>
        <dbReference type="SMART" id="SM00563"/>
    </source>
</evidence>
<evidence type="ECO:0000313" key="6">
    <source>
        <dbReference type="Proteomes" id="UP000186132"/>
    </source>
</evidence>
<name>A0A1M5T7Z4_9ACTN</name>
<dbReference type="SMART" id="SM00563">
    <property type="entry name" value="PlsC"/>
    <property type="match status" value="1"/>
</dbReference>
<feature type="domain" description="Phospholipid/glycerol acyltransferase" evidence="4">
    <location>
        <begin position="79"/>
        <end position="193"/>
    </location>
</feature>
<feature type="region of interest" description="Disordered" evidence="3">
    <location>
        <begin position="1"/>
        <end position="33"/>
    </location>
</feature>
<keyword evidence="2 5" id="KW-0012">Acyltransferase</keyword>
<dbReference type="PANTHER" id="PTHR10434:SF11">
    <property type="entry name" value="1-ACYL-SN-GLYCEROL-3-PHOSPHATE ACYLTRANSFERASE"/>
    <property type="match status" value="1"/>
</dbReference>